<dbReference type="STRING" id="1395571.TMS3_0109390"/>
<dbReference type="InterPro" id="IPR029058">
    <property type="entry name" value="AB_hydrolase_fold"/>
</dbReference>
<sequence>MTTADRFSLTARLFSPPLDVRPRHSVVLAGALAVPQRFYAGFAEWLASQGCVVLTFDPRGMGASRPVAYAGSLRGFATDFGIWAEQDFSAAVHWLKAQHPDLPLRVIGHSLGAQQPGMASQDAQRLIDGLLAVGSGAGYWRDWAWRSKWVAPLLFHSLGPLLNHLLGYFPGRRLGLVGDLPQGVMRQWIRWCRHPTFAWGLEPQAIGAGYRRARFPIHAISLQDDEAMTEACTRKLLAAYSNAPSHLERLDPAQHGLGRVGHSGFFRRQFADSLWPHALAILDNMSSRRLPA</sequence>
<evidence type="ECO:0000313" key="3">
    <source>
        <dbReference type="Proteomes" id="UP000030063"/>
    </source>
</evidence>
<dbReference type="AlphaFoldDB" id="A0A0A1YKV7"/>
<feature type="domain" description="Serine aminopeptidase S33" evidence="1">
    <location>
        <begin position="22"/>
        <end position="152"/>
    </location>
</feature>
<protein>
    <recommendedName>
        <fullName evidence="1">Serine aminopeptidase S33 domain-containing protein</fullName>
    </recommendedName>
</protein>
<dbReference type="Proteomes" id="UP000030063">
    <property type="component" value="Unassembled WGS sequence"/>
</dbReference>
<dbReference type="InterPro" id="IPR017208">
    <property type="entry name" value="UCP037442_abhydr"/>
</dbReference>
<reference evidence="2 3" key="1">
    <citation type="journal article" date="2014" name="Genome Announc.">
        <title>Draft Genome Sequence of Petroleum Oil-Degrading Marine Bacterium Pseudomonas taeanensis Strain MS-3, Isolated from a Crude Oil-Contaminated Seashore.</title>
        <authorList>
            <person name="Lee S.Y."/>
            <person name="Kim S.H."/>
            <person name="Lee D.G."/>
            <person name="Shin S."/>
            <person name="Yun S.H."/>
            <person name="Choi C.W."/>
            <person name="Chung Y.H."/>
            <person name="Choi J.S."/>
            <person name="Kahng H.Y."/>
            <person name="Kim S.I."/>
        </authorList>
    </citation>
    <scope>NUCLEOTIDE SEQUENCE [LARGE SCALE GENOMIC DNA]</scope>
    <source>
        <strain evidence="2 3">MS-3</strain>
    </source>
</reference>
<accession>A0A0A1YKV7</accession>
<dbReference type="SUPFAM" id="SSF53474">
    <property type="entry name" value="alpha/beta-Hydrolases"/>
    <property type="match status" value="1"/>
</dbReference>
<dbReference type="InterPro" id="IPR022742">
    <property type="entry name" value="Hydrolase_4"/>
</dbReference>
<dbReference type="eggNOG" id="COG4757">
    <property type="taxonomic scope" value="Bacteria"/>
</dbReference>
<gene>
    <name evidence="2" type="ORF">TMS3_0109390</name>
</gene>
<evidence type="ECO:0000259" key="1">
    <source>
        <dbReference type="Pfam" id="PF12146"/>
    </source>
</evidence>
<dbReference type="Pfam" id="PF12146">
    <property type="entry name" value="Hydrolase_4"/>
    <property type="match status" value="1"/>
</dbReference>
<dbReference type="Gene3D" id="3.40.50.1820">
    <property type="entry name" value="alpha/beta hydrolase"/>
    <property type="match status" value="1"/>
</dbReference>
<name>A0A0A1YKV7_9PSED</name>
<evidence type="ECO:0000313" key="2">
    <source>
        <dbReference type="EMBL" id="KFX69721.1"/>
    </source>
</evidence>
<proteinExistence type="predicted"/>
<comment type="caution">
    <text evidence="2">The sequence shown here is derived from an EMBL/GenBank/DDBJ whole genome shotgun (WGS) entry which is preliminary data.</text>
</comment>
<keyword evidence="3" id="KW-1185">Reference proteome</keyword>
<dbReference type="EMBL" id="AWSQ01000002">
    <property type="protein sequence ID" value="KFX69721.1"/>
    <property type="molecule type" value="Genomic_DNA"/>
</dbReference>
<dbReference type="PIRSF" id="PIRSF037442">
    <property type="entry name" value="UCP037442_abhydr"/>
    <property type="match status" value="1"/>
</dbReference>
<organism evidence="2 3">
    <name type="scientific">Pseudomonas taeanensis MS-3</name>
    <dbReference type="NCBI Taxonomy" id="1395571"/>
    <lineage>
        <taxon>Bacteria</taxon>
        <taxon>Pseudomonadati</taxon>
        <taxon>Pseudomonadota</taxon>
        <taxon>Gammaproteobacteria</taxon>
        <taxon>Pseudomonadales</taxon>
        <taxon>Pseudomonadaceae</taxon>
        <taxon>Pseudomonas</taxon>
    </lineage>
</organism>